<keyword evidence="12 19" id="KW-1133">Transmembrane helix</keyword>
<dbReference type="Pfam" id="PF02654">
    <property type="entry name" value="CobS"/>
    <property type="match status" value="1"/>
</dbReference>
<evidence type="ECO:0000256" key="13">
    <source>
        <dbReference type="ARBA" id="ARBA00023136"/>
    </source>
</evidence>
<evidence type="ECO:0000313" key="21">
    <source>
        <dbReference type="Proteomes" id="UP000515663"/>
    </source>
</evidence>
<evidence type="ECO:0000256" key="2">
    <source>
        <dbReference type="ARBA" id="ARBA00004651"/>
    </source>
</evidence>
<proteinExistence type="inferred from homology"/>
<evidence type="ECO:0000256" key="16">
    <source>
        <dbReference type="ARBA" id="ARBA00032853"/>
    </source>
</evidence>
<evidence type="ECO:0000256" key="19">
    <source>
        <dbReference type="HAMAP-Rule" id="MF_00719"/>
    </source>
</evidence>
<dbReference type="RefSeq" id="WP_219849424.1">
    <property type="nucleotide sequence ID" value="NZ_CP059491.1"/>
</dbReference>
<dbReference type="PANTHER" id="PTHR34148:SF1">
    <property type="entry name" value="ADENOSYLCOBINAMIDE-GDP RIBAZOLETRANSFERASE"/>
    <property type="match status" value="1"/>
</dbReference>
<feature type="transmembrane region" description="Helical" evidence="19">
    <location>
        <begin position="62"/>
        <end position="79"/>
    </location>
</feature>
<keyword evidence="8 19" id="KW-0169">Cobalamin biosynthesis</keyword>
<dbReference type="UniPathway" id="UPA00148">
    <property type="reaction ID" value="UER00238"/>
</dbReference>
<evidence type="ECO:0000256" key="7">
    <source>
        <dbReference type="ARBA" id="ARBA00022475"/>
    </source>
</evidence>
<feature type="transmembrane region" description="Helical" evidence="19">
    <location>
        <begin position="38"/>
        <end position="56"/>
    </location>
</feature>
<dbReference type="GO" id="GO:0051073">
    <property type="term" value="F:adenosylcobinamide-GDP ribazoletransferase activity"/>
    <property type="evidence" value="ECO:0007669"/>
    <property type="project" value="UniProtKB-UniRule"/>
</dbReference>
<evidence type="ECO:0000256" key="17">
    <source>
        <dbReference type="ARBA" id="ARBA00048623"/>
    </source>
</evidence>
<evidence type="ECO:0000256" key="15">
    <source>
        <dbReference type="ARBA" id="ARBA00032605"/>
    </source>
</evidence>
<keyword evidence="21" id="KW-1185">Reference proteome</keyword>
<evidence type="ECO:0000256" key="3">
    <source>
        <dbReference type="ARBA" id="ARBA00004663"/>
    </source>
</evidence>
<evidence type="ECO:0000256" key="9">
    <source>
        <dbReference type="ARBA" id="ARBA00022679"/>
    </source>
</evidence>
<name>A0A7D7LVX6_9ACTN</name>
<gene>
    <name evidence="19" type="primary">cobS</name>
    <name evidence="20" type="ORF">H1R19_14815</name>
</gene>
<comment type="function">
    <text evidence="14 19">Joins adenosylcobinamide-GDP and alpha-ribazole to generate adenosylcobalamin (Ado-cobalamin). Also synthesizes adenosylcobalamin 5'-phosphate from adenosylcobinamide-GDP and alpha-ribazole 5'-phosphate.</text>
</comment>
<dbReference type="GO" id="GO:0005886">
    <property type="term" value="C:plasma membrane"/>
    <property type="evidence" value="ECO:0007669"/>
    <property type="project" value="UniProtKB-SubCell"/>
</dbReference>
<protein>
    <recommendedName>
        <fullName evidence="6 19">Adenosylcobinamide-GDP ribazoletransferase</fullName>
        <ecNumber evidence="5 19">2.7.8.26</ecNumber>
    </recommendedName>
    <alternativeName>
        <fullName evidence="16 19">Cobalamin synthase</fullName>
    </alternativeName>
    <alternativeName>
        <fullName evidence="15 19">Cobalamin-5'-phosphate synthase</fullName>
    </alternativeName>
</protein>
<feature type="transmembrane region" description="Helical" evidence="19">
    <location>
        <begin position="243"/>
        <end position="262"/>
    </location>
</feature>
<comment type="subcellular location">
    <subcellularLocation>
        <location evidence="2 19">Cell membrane</location>
        <topology evidence="2 19">Multi-pass membrane protein</topology>
    </subcellularLocation>
</comment>
<dbReference type="PANTHER" id="PTHR34148">
    <property type="entry name" value="ADENOSYLCOBINAMIDE-GDP RIBAZOLETRANSFERASE"/>
    <property type="match status" value="1"/>
</dbReference>
<dbReference type="EMBL" id="CP059491">
    <property type="protein sequence ID" value="QMT00196.1"/>
    <property type="molecule type" value="Genomic_DNA"/>
</dbReference>
<dbReference type="GO" id="GO:0008818">
    <property type="term" value="F:cobalamin 5'-phosphate synthase activity"/>
    <property type="evidence" value="ECO:0007669"/>
    <property type="project" value="UniProtKB-UniRule"/>
</dbReference>
<evidence type="ECO:0000256" key="4">
    <source>
        <dbReference type="ARBA" id="ARBA00010561"/>
    </source>
</evidence>
<evidence type="ECO:0000256" key="8">
    <source>
        <dbReference type="ARBA" id="ARBA00022573"/>
    </source>
</evidence>
<comment type="catalytic activity">
    <reaction evidence="18 19">
        <text>alpha-ribazole 5'-phosphate + adenosylcob(III)inamide-GDP = adenosylcob(III)alamin 5'-phosphate + GMP + H(+)</text>
        <dbReference type="Rhea" id="RHEA:23560"/>
        <dbReference type="ChEBI" id="CHEBI:15378"/>
        <dbReference type="ChEBI" id="CHEBI:57918"/>
        <dbReference type="ChEBI" id="CHEBI:58115"/>
        <dbReference type="ChEBI" id="CHEBI:60487"/>
        <dbReference type="ChEBI" id="CHEBI:60493"/>
        <dbReference type="EC" id="2.7.8.26"/>
    </reaction>
</comment>
<accession>A0A7D7LVX6</accession>
<dbReference type="AlphaFoldDB" id="A0A7D7LVX6"/>
<evidence type="ECO:0000313" key="20">
    <source>
        <dbReference type="EMBL" id="QMT00196.1"/>
    </source>
</evidence>
<keyword evidence="7 19" id="KW-1003">Cell membrane</keyword>
<organism evidence="20 21">
    <name type="scientific">Gordonia jinghuaiqii</name>
    <dbReference type="NCBI Taxonomy" id="2758710"/>
    <lineage>
        <taxon>Bacteria</taxon>
        <taxon>Bacillati</taxon>
        <taxon>Actinomycetota</taxon>
        <taxon>Actinomycetes</taxon>
        <taxon>Mycobacteriales</taxon>
        <taxon>Gordoniaceae</taxon>
        <taxon>Gordonia</taxon>
    </lineage>
</organism>
<comment type="cofactor">
    <cofactor evidence="1 19">
        <name>Mg(2+)</name>
        <dbReference type="ChEBI" id="CHEBI:18420"/>
    </cofactor>
</comment>
<comment type="similarity">
    <text evidence="4 19">Belongs to the CobS family.</text>
</comment>
<dbReference type="HAMAP" id="MF_00719">
    <property type="entry name" value="CobS"/>
    <property type="match status" value="1"/>
</dbReference>
<dbReference type="Proteomes" id="UP000515663">
    <property type="component" value="Chromosome"/>
</dbReference>
<evidence type="ECO:0000256" key="11">
    <source>
        <dbReference type="ARBA" id="ARBA00022842"/>
    </source>
</evidence>
<evidence type="ECO:0000256" key="6">
    <source>
        <dbReference type="ARBA" id="ARBA00015850"/>
    </source>
</evidence>
<evidence type="ECO:0000256" key="18">
    <source>
        <dbReference type="ARBA" id="ARBA00049504"/>
    </source>
</evidence>
<reference evidence="21" key="1">
    <citation type="submission" date="2020-07" db="EMBL/GenBank/DDBJ databases">
        <title>novel species isolated from the respiratory tract of Marmot.</title>
        <authorList>
            <person name="Zhang G."/>
        </authorList>
    </citation>
    <scope>NUCLEOTIDE SEQUENCE [LARGE SCALE GENOMIC DNA]</scope>
    <source>
        <strain evidence="21">686</strain>
    </source>
</reference>
<sequence length="263" mass="26510">MLSPVSAVRTAVSWMTVLPVGDAGTTPDRAVGGAAMSALPVVGAVLGATAAAAAFLLSSTDAPALLTGVLVVALLAVLTRGMHLDGLADTADGLGCYGPPERVTEVMRSGTVGPFGVATLTLTLGVQAVGFAGLAERSRWYDIVFAVAVARLGAVIGTRRSLKPAHPNGFGALVAGTQYRSIAVWSLVALVATVPLRLGHNGFDGGQMEPAAVVQGVAIVVCVAAFAWLFTRHCARRMGGMTGDVLGATIELGVALAVVGLLL</sequence>
<dbReference type="EC" id="2.7.8.26" evidence="5 19"/>
<evidence type="ECO:0000256" key="12">
    <source>
        <dbReference type="ARBA" id="ARBA00022989"/>
    </source>
</evidence>
<comment type="catalytic activity">
    <reaction evidence="17 19">
        <text>alpha-ribazole + adenosylcob(III)inamide-GDP = adenosylcob(III)alamin + GMP + H(+)</text>
        <dbReference type="Rhea" id="RHEA:16049"/>
        <dbReference type="ChEBI" id="CHEBI:10329"/>
        <dbReference type="ChEBI" id="CHEBI:15378"/>
        <dbReference type="ChEBI" id="CHEBI:18408"/>
        <dbReference type="ChEBI" id="CHEBI:58115"/>
        <dbReference type="ChEBI" id="CHEBI:60487"/>
        <dbReference type="EC" id="2.7.8.26"/>
    </reaction>
</comment>
<feature type="transmembrane region" description="Helical" evidence="19">
    <location>
        <begin position="212"/>
        <end position="231"/>
    </location>
</feature>
<comment type="pathway">
    <text evidence="3 19">Cofactor biosynthesis; adenosylcobalamin biosynthesis; adenosylcobalamin from cob(II)yrinate a,c-diamide: step 7/7.</text>
</comment>
<dbReference type="InterPro" id="IPR003805">
    <property type="entry name" value="CobS"/>
</dbReference>
<evidence type="ECO:0000256" key="1">
    <source>
        <dbReference type="ARBA" id="ARBA00001946"/>
    </source>
</evidence>
<dbReference type="GO" id="GO:0009236">
    <property type="term" value="P:cobalamin biosynthetic process"/>
    <property type="evidence" value="ECO:0007669"/>
    <property type="project" value="UniProtKB-UniRule"/>
</dbReference>
<keyword evidence="10 19" id="KW-0812">Transmembrane</keyword>
<evidence type="ECO:0000256" key="14">
    <source>
        <dbReference type="ARBA" id="ARBA00025228"/>
    </source>
</evidence>
<feature type="transmembrane region" description="Helical" evidence="19">
    <location>
        <begin position="170"/>
        <end position="192"/>
    </location>
</feature>
<keyword evidence="13 19" id="KW-0472">Membrane</keyword>
<keyword evidence="9 19" id="KW-0808">Transferase</keyword>
<evidence type="ECO:0000256" key="10">
    <source>
        <dbReference type="ARBA" id="ARBA00022692"/>
    </source>
</evidence>
<dbReference type="KEGG" id="gji:H1R19_14815"/>
<feature type="transmembrane region" description="Helical" evidence="19">
    <location>
        <begin position="112"/>
        <end position="134"/>
    </location>
</feature>
<evidence type="ECO:0000256" key="5">
    <source>
        <dbReference type="ARBA" id="ARBA00013200"/>
    </source>
</evidence>
<keyword evidence="11 19" id="KW-0460">Magnesium</keyword>